<dbReference type="InterPro" id="IPR036282">
    <property type="entry name" value="Glutathione-S-Trfase_C_sf"/>
</dbReference>
<evidence type="ECO:0000256" key="2">
    <source>
        <dbReference type="ARBA" id="ARBA00022679"/>
    </source>
</evidence>
<evidence type="ECO:0000259" key="6">
    <source>
        <dbReference type="PROSITE" id="PS50405"/>
    </source>
</evidence>
<dbReference type="PANTHER" id="PTHR11571">
    <property type="entry name" value="GLUTATHIONE S-TRANSFERASE"/>
    <property type="match status" value="1"/>
</dbReference>
<dbReference type="InterPro" id="IPR050213">
    <property type="entry name" value="GST_superfamily"/>
</dbReference>
<comment type="similarity">
    <text evidence="3">Belongs to the GST superfamily. Sigma family.</text>
</comment>
<dbReference type="InterPro" id="IPR040079">
    <property type="entry name" value="Glutathione_S-Trfase"/>
</dbReference>
<evidence type="ECO:0000256" key="3">
    <source>
        <dbReference type="ARBA" id="ARBA00038317"/>
    </source>
</evidence>
<keyword evidence="8" id="KW-1185">Reference proteome</keyword>
<feature type="domain" description="GST C-terminal" evidence="6">
    <location>
        <begin position="81"/>
        <end position="215"/>
    </location>
</feature>
<dbReference type="Pfam" id="PF14497">
    <property type="entry name" value="GST_C_3"/>
    <property type="match status" value="1"/>
</dbReference>
<dbReference type="CDD" id="cd03039">
    <property type="entry name" value="GST_N_Sigma_like"/>
    <property type="match status" value="1"/>
</dbReference>
<evidence type="ECO:0000256" key="1">
    <source>
        <dbReference type="ARBA" id="ARBA00012452"/>
    </source>
</evidence>
<sequence>MDNYKLTFMDLQGIAEPIRLIFKYSSVPFEDYRIPVDDWLDHKKSYKWERVPLLEWNGKSLSQSVAISRFLGRKFGLIPDDQWEAAKCDEIVGALYDLRNLMEPMFYAKYNGDNETSEKCRGELLSADKVPLILTNLNDLLKEIKTESGNGGDLIFGGSRPYWADFWLAHFTHRFVEFLEEPSLLENCELLKLQKQAVYNLEKISEYISQRASTFI</sequence>
<dbReference type="InterPro" id="IPR036249">
    <property type="entry name" value="Thioredoxin-like_sf"/>
</dbReference>
<accession>A0ABP1R6P5</accession>
<dbReference type="SUPFAM" id="SSF52833">
    <property type="entry name" value="Thioredoxin-like"/>
    <property type="match status" value="1"/>
</dbReference>
<feature type="domain" description="GST N-terminal" evidence="5">
    <location>
        <begin position="2"/>
        <end position="79"/>
    </location>
</feature>
<dbReference type="PANTHER" id="PTHR11571:SF224">
    <property type="entry name" value="HEMATOPOIETIC PROSTAGLANDIN D SYNTHASE"/>
    <property type="match status" value="1"/>
</dbReference>
<dbReference type="PROSITE" id="PS50404">
    <property type="entry name" value="GST_NTER"/>
    <property type="match status" value="1"/>
</dbReference>
<name>A0ABP1R6P5_9HEXA</name>
<keyword evidence="2" id="KW-0808">Transferase</keyword>
<protein>
    <recommendedName>
        <fullName evidence="1">glutathione transferase</fullName>
        <ecNumber evidence="1">2.5.1.18</ecNumber>
    </recommendedName>
</protein>
<comment type="catalytic activity">
    <reaction evidence="4">
        <text>RX + glutathione = an S-substituted glutathione + a halide anion + H(+)</text>
        <dbReference type="Rhea" id="RHEA:16437"/>
        <dbReference type="ChEBI" id="CHEBI:15378"/>
        <dbReference type="ChEBI" id="CHEBI:16042"/>
        <dbReference type="ChEBI" id="CHEBI:17792"/>
        <dbReference type="ChEBI" id="CHEBI:57925"/>
        <dbReference type="ChEBI" id="CHEBI:90779"/>
        <dbReference type="EC" id="2.5.1.18"/>
    </reaction>
</comment>
<organism evidence="7 8">
    <name type="scientific">Orchesella dallaii</name>
    <dbReference type="NCBI Taxonomy" id="48710"/>
    <lineage>
        <taxon>Eukaryota</taxon>
        <taxon>Metazoa</taxon>
        <taxon>Ecdysozoa</taxon>
        <taxon>Arthropoda</taxon>
        <taxon>Hexapoda</taxon>
        <taxon>Collembola</taxon>
        <taxon>Entomobryomorpha</taxon>
        <taxon>Entomobryoidea</taxon>
        <taxon>Orchesellidae</taxon>
        <taxon>Orchesellinae</taxon>
        <taxon>Orchesella</taxon>
    </lineage>
</organism>
<proteinExistence type="inferred from homology"/>
<dbReference type="InterPro" id="IPR010987">
    <property type="entry name" value="Glutathione-S-Trfase_C-like"/>
</dbReference>
<comment type="caution">
    <text evidence="7">The sequence shown here is derived from an EMBL/GenBank/DDBJ whole genome shotgun (WGS) entry which is preliminary data.</text>
</comment>
<dbReference type="EC" id="2.5.1.18" evidence="1"/>
<dbReference type="SUPFAM" id="SSF47616">
    <property type="entry name" value="GST C-terminal domain-like"/>
    <property type="match status" value="1"/>
</dbReference>
<evidence type="ECO:0000313" key="7">
    <source>
        <dbReference type="EMBL" id="CAL8121009.1"/>
    </source>
</evidence>
<dbReference type="SFLD" id="SFLDS00019">
    <property type="entry name" value="Glutathione_Transferase_(cytos"/>
    <property type="match status" value="1"/>
</dbReference>
<evidence type="ECO:0000256" key="4">
    <source>
        <dbReference type="ARBA" id="ARBA00047960"/>
    </source>
</evidence>
<dbReference type="InterPro" id="IPR004046">
    <property type="entry name" value="GST_C"/>
</dbReference>
<gene>
    <name evidence="7" type="ORF">ODALV1_LOCUS19178</name>
</gene>
<dbReference type="InterPro" id="IPR004045">
    <property type="entry name" value="Glutathione_S-Trfase_N"/>
</dbReference>
<dbReference type="Gene3D" id="1.20.1050.10">
    <property type="match status" value="1"/>
</dbReference>
<reference evidence="7 8" key="1">
    <citation type="submission" date="2024-08" db="EMBL/GenBank/DDBJ databases">
        <authorList>
            <person name="Cucini C."/>
            <person name="Frati F."/>
        </authorList>
    </citation>
    <scope>NUCLEOTIDE SEQUENCE [LARGE SCALE GENOMIC DNA]</scope>
</reference>
<dbReference type="EMBL" id="CAXLJM020000065">
    <property type="protein sequence ID" value="CAL8121009.1"/>
    <property type="molecule type" value="Genomic_DNA"/>
</dbReference>
<evidence type="ECO:0000313" key="8">
    <source>
        <dbReference type="Proteomes" id="UP001642540"/>
    </source>
</evidence>
<dbReference type="PROSITE" id="PS50405">
    <property type="entry name" value="GST_CTER"/>
    <property type="match status" value="1"/>
</dbReference>
<dbReference type="Gene3D" id="3.40.30.10">
    <property type="entry name" value="Glutaredoxin"/>
    <property type="match status" value="1"/>
</dbReference>
<dbReference type="Proteomes" id="UP001642540">
    <property type="component" value="Unassembled WGS sequence"/>
</dbReference>
<evidence type="ECO:0000259" key="5">
    <source>
        <dbReference type="PROSITE" id="PS50404"/>
    </source>
</evidence>